<feature type="compositionally biased region" description="Polar residues" evidence="1">
    <location>
        <begin position="192"/>
        <end position="201"/>
    </location>
</feature>
<comment type="caution">
    <text evidence="2">The sequence shown here is derived from an EMBL/GenBank/DDBJ whole genome shotgun (WGS) entry which is preliminary data.</text>
</comment>
<dbReference type="AlphaFoldDB" id="A0A8X7C1Y2"/>
<sequence length="362" mass="41170">MTSEDDHLNMETDSPDKSAFPRIRTPEDFDLYFKTIVENANRCSENYPDPSLRRTAQVSNNCHTLNDTENTPSSTPHARRATQDNDKRRRQKDTKKKATGPPDPPPKIPDREKCRLHKELQKDISMMCGRHMFLEHCIRSEKDFSDLTDDAPLAGYQKDYDDLVSLKENKLGELALILPCPVLDCPDSVVTPSNLSDSPKTNAKKHARNASQENKKSVKPPSNHNDGFTSPKKFAKKVKLIDPIAGPSPPITLENKFSSLAGEETKINDQDEQRFQLASTPKIPQSCSDIKKENYKALIKDLNKDFLNCNLLDFRRQYDCTHNGRDIDPLCVHWRGLSVLGDWRLGGRQQETSKRNWRRGGS</sequence>
<keyword evidence="3" id="KW-1185">Reference proteome</keyword>
<evidence type="ECO:0000256" key="1">
    <source>
        <dbReference type="SAM" id="MobiDB-lite"/>
    </source>
</evidence>
<feature type="compositionally biased region" description="Basic and acidic residues" evidence="1">
    <location>
        <begin position="1"/>
        <end position="16"/>
    </location>
</feature>
<feature type="region of interest" description="Disordered" evidence="1">
    <location>
        <begin position="1"/>
        <end position="24"/>
    </location>
</feature>
<reference evidence="2" key="1">
    <citation type="submission" date="2020-08" db="EMBL/GenBank/DDBJ databases">
        <title>Multicomponent nature underlies the extraordinary mechanical properties of spider dragline silk.</title>
        <authorList>
            <person name="Kono N."/>
            <person name="Nakamura H."/>
            <person name="Mori M."/>
            <person name="Yoshida Y."/>
            <person name="Ohtoshi R."/>
            <person name="Malay A.D."/>
            <person name="Moran D.A.P."/>
            <person name="Tomita M."/>
            <person name="Numata K."/>
            <person name="Arakawa K."/>
        </authorList>
    </citation>
    <scope>NUCLEOTIDE SEQUENCE</scope>
</reference>
<feature type="compositionally biased region" description="Polar residues" evidence="1">
    <location>
        <begin position="54"/>
        <end position="76"/>
    </location>
</feature>
<accession>A0A8X7C1Y2</accession>
<dbReference type="Proteomes" id="UP000886998">
    <property type="component" value="Unassembled WGS sequence"/>
</dbReference>
<feature type="region of interest" description="Disordered" evidence="1">
    <location>
        <begin position="43"/>
        <end position="111"/>
    </location>
</feature>
<protein>
    <submittedName>
        <fullName evidence="2">Uncharacterized protein</fullName>
    </submittedName>
</protein>
<name>A0A8X7C1Y2_9ARAC</name>
<gene>
    <name evidence="2" type="ORF">TNIN_79121</name>
</gene>
<dbReference type="EMBL" id="BMAV01008653">
    <property type="protein sequence ID" value="GFY52365.1"/>
    <property type="molecule type" value="Genomic_DNA"/>
</dbReference>
<proteinExistence type="predicted"/>
<evidence type="ECO:0000313" key="3">
    <source>
        <dbReference type="Proteomes" id="UP000886998"/>
    </source>
</evidence>
<feature type="compositionally biased region" description="Basic residues" evidence="1">
    <location>
        <begin position="88"/>
        <end position="98"/>
    </location>
</feature>
<evidence type="ECO:0000313" key="2">
    <source>
        <dbReference type="EMBL" id="GFY52365.1"/>
    </source>
</evidence>
<feature type="region of interest" description="Disordered" evidence="1">
    <location>
        <begin position="192"/>
        <end position="230"/>
    </location>
</feature>
<organism evidence="2 3">
    <name type="scientific">Trichonephila inaurata madagascariensis</name>
    <dbReference type="NCBI Taxonomy" id="2747483"/>
    <lineage>
        <taxon>Eukaryota</taxon>
        <taxon>Metazoa</taxon>
        <taxon>Ecdysozoa</taxon>
        <taxon>Arthropoda</taxon>
        <taxon>Chelicerata</taxon>
        <taxon>Arachnida</taxon>
        <taxon>Araneae</taxon>
        <taxon>Araneomorphae</taxon>
        <taxon>Entelegynae</taxon>
        <taxon>Araneoidea</taxon>
        <taxon>Nephilidae</taxon>
        <taxon>Trichonephila</taxon>
        <taxon>Trichonephila inaurata</taxon>
    </lineage>
</organism>